<dbReference type="EMBL" id="FNCH01000004">
    <property type="protein sequence ID" value="SDG25078.1"/>
    <property type="molecule type" value="Genomic_DNA"/>
</dbReference>
<evidence type="ECO:0000313" key="2">
    <source>
        <dbReference type="Proteomes" id="UP000199643"/>
    </source>
</evidence>
<name>A0A1G7SQ32_9SPHI</name>
<gene>
    <name evidence="1" type="ORF">SAMN05421827_104275</name>
</gene>
<reference evidence="2" key="1">
    <citation type="submission" date="2016-10" db="EMBL/GenBank/DDBJ databases">
        <authorList>
            <person name="Varghese N."/>
            <person name="Submissions S."/>
        </authorList>
    </citation>
    <scope>NUCLEOTIDE SEQUENCE [LARGE SCALE GENOMIC DNA]</scope>
    <source>
        <strain evidence="2">DSM 17933</strain>
    </source>
</reference>
<sequence>MKAQHTSKLAKKTVFIYKNVKAKNNFTTVPTGDQSHTVMTSFIFEL</sequence>
<protein>
    <submittedName>
        <fullName evidence="1">Uncharacterized protein</fullName>
    </submittedName>
</protein>
<dbReference type="Proteomes" id="UP000199643">
    <property type="component" value="Unassembled WGS sequence"/>
</dbReference>
<accession>A0A1G7SQ32</accession>
<evidence type="ECO:0000313" key="1">
    <source>
        <dbReference type="EMBL" id="SDG25078.1"/>
    </source>
</evidence>
<dbReference type="STRING" id="405671.SAMN05421827_104275"/>
<organism evidence="1 2">
    <name type="scientific">Pedobacter terrae</name>
    <dbReference type="NCBI Taxonomy" id="405671"/>
    <lineage>
        <taxon>Bacteria</taxon>
        <taxon>Pseudomonadati</taxon>
        <taxon>Bacteroidota</taxon>
        <taxon>Sphingobacteriia</taxon>
        <taxon>Sphingobacteriales</taxon>
        <taxon>Sphingobacteriaceae</taxon>
        <taxon>Pedobacter</taxon>
    </lineage>
</organism>
<dbReference type="AlphaFoldDB" id="A0A1G7SQ32"/>
<proteinExistence type="predicted"/>
<keyword evidence="2" id="KW-1185">Reference proteome</keyword>